<sequence>MNPRTVTLIDVARRVGLSRTTVSEALSGKGRVSDETRERVRAAADELGYVGNRLARQLRTRSIGAIGYHGPLEARDLEFYMRFAFGVAGEALTWGVDTVLMVGEDSLSSGRQLGGVIAVDPGVDDPVVTALIRAQVPVVAVGRYESSEGLRAAVTLEARHAELQKDLLERLGRKGCRRFELWGMSADITSAFVSDAQHVFEAWTSKGGPSGLSGATRTFAKNPTPESVQRAVREALDRGVDAIVCGVQGLATQAEQALAQVGDSAGRAGIAVASFASDPPLATGPVIDLSPREYGATAARLLSDAMAEPPVGAHVWFEGGRLVDPQGWGQRA</sequence>
<keyword evidence="7" id="KW-1185">Reference proteome</keyword>
<dbReference type="RefSeq" id="WP_326019907.1">
    <property type="nucleotide sequence ID" value="NZ_JAOZYC010000137.1"/>
</dbReference>
<keyword evidence="1" id="KW-0678">Repressor</keyword>
<name>A0ABU6FBR9_9ACTN</name>
<dbReference type="PROSITE" id="PS50932">
    <property type="entry name" value="HTH_LACI_2"/>
    <property type="match status" value="1"/>
</dbReference>
<evidence type="ECO:0000259" key="5">
    <source>
        <dbReference type="PROSITE" id="PS50932"/>
    </source>
</evidence>
<dbReference type="InterPro" id="IPR028082">
    <property type="entry name" value="Peripla_BP_I"/>
</dbReference>
<dbReference type="Gene3D" id="3.40.50.2300">
    <property type="match status" value="2"/>
</dbReference>
<dbReference type="InterPro" id="IPR000843">
    <property type="entry name" value="HTH_LacI"/>
</dbReference>
<dbReference type="EMBL" id="JAOZYC010000137">
    <property type="protein sequence ID" value="MEB8340918.1"/>
    <property type="molecule type" value="Genomic_DNA"/>
</dbReference>
<proteinExistence type="predicted"/>
<keyword evidence="2" id="KW-0805">Transcription regulation</keyword>
<dbReference type="PANTHER" id="PTHR30146">
    <property type="entry name" value="LACI-RELATED TRANSCRIPTIONAL REPRESSOR"/>
    <property type="match status" value="1"/>
</dbReference>
<reference evidence="6 7" key="1">
    <citation type="submission" date="2022-10" db="EMBL/GenBank/DDBJ databases">
        <authorList>
            <person name="Xie J."/>
            <person name="Shen N."/>
        </authorList>
    </citation>
    <scope>NUCLEOTIDE SEQUENCE [LARGE SCALE GENOMIC DNA]</scope>
    <source>
        <strain evidence="6 7">YIM65594</strain>
    </source>
</reference>
<dbReference type="SMART" id="SM00354">
    <property type="entry name" value="HTH_LACI"/>
    <property type="match status" value="1"/>
</dbReference>
<accession>A0ABU6FBR9</accession>
<dbReference type="Pfam" id="PF00356">
    <property type="entry name" value="LacI"/>
    <property type="match status" value="1"/>
</dbReference>
<evidence type="ECO:0000256" key="1">
    <source>
        <dbReference type="ARBA" id="ARBA00022491"/>
    </source>
</evidence>
<dbReference type="CDD" id="cd01392">
    <property type="entry name" value="HTH_LacI"/>
    <property type="match status" value="1"/>
</dbReference>
<evidence type="ECO:0000256" key="4">
    <source>
        <dbReference type="ARBA" id="ARBA00023163"/>
    </source>
</evidence>
<keyword evidence="4" id="KW-0804">Transcription</keyword>
<evidence type="ECO:0000256" key="3">
    <source>
        <dbReference type="ARBA" id="ARBA00023125"/>
    </source>
</evidence>
<protein>
    <submittedName>
        <fullName evidence="6">LacI family transcriptional regulator</fullName>
    </submittedName>
</protein>
<evidence type="ECO:0000313" key="7">
    <source>
        <dbReference type="Proteomes" id="UP001354931"/>
    </source>
</evidence>
<dbReference type="InterPro" id="IPR010982">
    <property type="entry name" value="Lambda_DNA-bd_dom_sf"/>
</dbReference>
<feature type="domain" description="HTH lacI-type" evidence="5">
    <location>
        <begin position="6"/>
        <end position="60"/>
    </location>
</feature>
<keyword evidence="3" id="KW-0238">DNA-binding</keyword>
<evidence type="ECO:0000313" key="6">
    <source>
        <dbReference type="EMBL" id="MEB8340918.1"/>
    </source>
</evidence>
<dbReference type="Gene3D" id="1.10.260.40">
    <property type="entry name" value="lambda repressor-like DNA-binding domains"/>
    <property type="match status" value="1"/>
</dbReference>
<organism evidence="6 7">
    <name type="scientific">Streptomyces endophyticus</name>
    <dbReference type="NCBI Taxonomy" id="714166"/>
    <lineage>
        <taxon>Bacteria</taxon>
        <taxon>Bacillati</taxon>
        <taxon>Actinomycetota</taxon>
        <taxon>Actinomycetes</taxon>
        <taxon>Kitasatosporales</taxon>
        <taxon>Streptomycetaceae</taxon>
        <taxon>Streptomyces</taxon>
    </lineage>
</organism>
<dbReference type="Proteomes" id="UP001354931">
    <property type="component" value="Unassembled WGS sequence"/>
</dbReference>
<comment type="caution">
    <text evidence="6">The sequence shown here is derived from an EMBL/GenBank/DDBJ whole genome shotgun (WGS) entry which is preliminary data.</text>
</comment>
<dbReference type="PANTHER" id="PTHR30146:SF148">
    <property type="entry name" value="HTH-TYPE TRANSCRIPTIONAL REPRESSOR PURR-RELATED"/>
    <property type="match status" value="1"/>
</dbReference>
<dbReference type="SUPFAM" id="SSF47413">
    <property type="entry name" value="lambda repressor-like DNA-binding domains"/>
    <property type="match status" value="1"/>
</dbReference>
<gene>
    <name evidence="6" type="ORF">OKJ99_25790</name>
</gene>
<dbReference type="SUPFAM" id="SSF53822">
    <property type="entry name" value="Periplasmic binding protein-like I"/>
    <property type="match status" value="1"/>
</dbReference>
<evidence type="ECO:0000256" key="2">
    <source>
        <dbReference type="ARBA" id="ARBA00023015"/>
    </source>
</evidence>